<feature type="transmembrane region" description="Helical" evidence="1">
    <location>
        <begin position="132"/>
        <end position="155"/>
    </location>
</feature>
<gene>
    <name evidence="3" type="ORF">GWK10_11190</name>
</gene>
<dbReference type="RefSeq" id="WP_164032450.1">
    <property type="nucleotide sequence ID" value="NZ_JAABOQ010000004.1"/>
</dbReference>
<dbReference type="PANTHER" id="PTHR43081">
    <property type="entry name" value="ADENYLATE CYCLASE, TERMINAL-DIFFERENTIATION SPECIFIC-RELATED"/>
    <property type="match status" value="1"/>
</dbReference>
<evidence type="ECO:0000313" key="4">
    <source>
        <dbReference type="Proteomes" id="UP000474296"/>
    </source>
</evidence>
<feature type="transmembrane region" description="Helical" evidence="1">
    <location>
        <begin position="89"/>
        <end position="112"/>
    </location>
</feature>
<dbReference type="AlphaFoldDB" id="A0A6M0CII8"/>
<dbReference type="InterPro" id="IPR001054">
    <property type="entry name" value="A/G_cyclase"/>
</dbReference>
<feature type="transmembrane region" description="Helical" evidence="1">
    <location>
        <begin position="53"/>
        <end position="77"/>
    </location>
</feature>
<protein>
    <submittedName>
        <fullName evidence="3">Adenylate/guanylate cyclase domain-containing protein</fullName>
    </submittedName>
</protein>
<dbReference type="SUPFAM" id="SSF55073">
    <property type="entry name" value="Nucleotide cyclase"/>
    <property type="match status" value="1"/>
</dbReference>
<reference evidence="3 4" key="1">
    <citation type="submission" date="2020-01" db="EMBL/GenBank/DDBJ databases">
        <title>Spongiivirga citrea KCTC 32990T.</title>
        <authorList>
            <person name="Wang G."/>
        </authorList>
    </citation>
    <scope>NUCLEOTIDE SEQUENCE [LARGE SCALE GENOMIC DNA]</scope>
    <source>
        <strain evidence="3 4">KCTC 32990</strain>
    </source>
</reference>
<name>A0A6M0CII8_9FLAO</name>
<evidence type="ECO:0000313" key="3">
    <source>
        <dbReference type="EMBL" id="NER17778.1"/>
    </source>
</evidence>
<comment type="caution">
    <text evidence="3">The sequence shown here is derived from an EMBL/GenBank/DDBJ whole genome shotgun (WGS) entry which is preliminary data.</text>
</comment>
<keyword evidence="1" id="KW-1133">Transmembrane helix</keyword>
<dbReference type="GO" id="GO:0035556">
    <property type="term" value="P:intracellular signal transduction"/>
    <property type="evidence" value="ECO:0007669"/>
    <property type="project" value="InterPro"/>
</dbReference>
<dbReference type="Pfam" id="PF00211">
    <property type="entry name" value="Guanylate_cyc"/>
    <property type="match status" value="1"/>
</dbReference>
<dbReference type="GO" id="GO:0009190">
    <property type="term" value="P:cyclic nucleotide biosynthetic process"/>
    <property type="evidence" value="ECO:0007669"/>
    <property type="project" value="InterPro"/>
</dbReference>
<dbReference type="EMBL" id="JAABOQ010000004">
    <property type="protein sequence ID" value="NER17778.1"/>
    <property type="molecule type" value="Genomic_DNA"/>
</dbReference>
<dbReference type="CDD" id="cd07302">
    <property type="entry name" value="CHD"/>
    <property type="match status" value="1"/>
</dbReference>
<dbReference type="GO" id="GO:0004016">
    <property type="term" value="F:adenylate cyclase activity"/>
    <property type="evidence" value="ECO:0007669"/>
    <property type="project" value="UniProtKB-ARBA"/>
</dbReference>
<dbReference type="InterPro" id="IPR029787">
    <property type="entry name" value="Nucleotide_cyclase"/>
</dbReference>
<dbReference type="InterPro" id="IPR050697">
    <property type="entry name" value="Adenylyl/Guanylyl_Cyclase_3/4"/>
</dbReference>
<accession>A0A6M0CII8</accession>
<dbReference type="Gene3D" id="3.30.70.1230">
    <property type="entry name" value="Nucleotide cyclase"/>
    <property type="match status" value="1"/>
</dbReference>
<keyword evidence="4" id="KW-1185">Reference proteome</keyword>
<dbReference type="PANTHER" id="PTHR43081:SF1">
    <property type="entry name" value="ADENYLATE CYCLASE, TERMINAL-DIFFERENTIATION SPECIFIC"/>
    <property type="match status" value="1"/>
</dbReference>
<evidence type="ECO:0000256" key="1">
    <source>
        <dbReference type="SAM" id="Phobius"/>
    </source>
</evidence>
<sequence>MALSPKTKYNIKRILPFGVIWLILGALFLTVEHLALGNQKNALNSAIKLQPDVVLFALTGVTIIGLLVGCIEVLVLRPLFDRKNFATKIISKFFIYFFFFLIVILITYPIAASIEMDISIWDQKVRNRYFDFFLSVTNLSAMIQLGFSLIVSLLYSEISNNVGQNVLLNFFTGKYHKPVVENRIFMFVDMKDSTTIAEQLGTEEYFKFLRSYYGAFSNAIVKNHGEVYQYVGDEIVITWTLKNGLRDNNCIQCFFDMKSDLYKKGHMYLKKFNMQPDFKAALHFGQVTTGEIGVLKKDIFFTGDVLNTTARILGLCSTYKEDILLSKALAHKIMLDNNYSFKALGEHRLKGKAAIVEIVSLLKNP</sequence>
<dbReference type="Proteomes" id="UP000474296">
    <property type="component" value="Unassembled WGS sequence"/>
</dbReference>
<keyword evidence="1" id="KW-0812">Transmembrane</keyword>
<proteinExistence type="predicted"/>
<evidence type="ECO:0000259" key="2">
    <source>
        <dbReference type="PROSITE" id="PS50125"/>
    </source>
</evidence>
<keyword evidence="1" id="KW-0472">Membrane</keyword>
<organism evidence="3 4">
    <name type="scientific">Spongiivirga citrea</name>
    <dbReference type="NCBI Taxonomy" id="1481457"/>
    <lineage>
        <taxon>Bacteria</taxon>
        <taxon>Pseudomonadati</taxon>
        <taxon>Bacteroidota</taxon>
        <taxon>Flavobacteriia</taxon>
        <taxon>Flavobacteriales</taxon>
        <taxon>Flavobacteriaceae</taxon>
        <taxon>Spongiivirga</taxon>
    </lineage>
</organism>
<dbReference type="PROSITE" id="PS50125">
    <property type="entry name" value="GUANYLATE_CYCLASE_2"/>
    <property type="match status" value="1"/>
</dbReference>
<feature type="domain" description="Guanylate cyclase" evidence="2">
    <location>
        <begin position="184"/>
        <end position="313"/>
    </location>
</feature>